<sequence length="47" mass="5400">MPPPNQPHSTDQRTDPDPDPDFDFDFDFDFYKPSLTGQARAAMTIKQ</sequence>
<protein>
    <submittedName>
        <fullName evidence="2">Uncharacterized protein</fullName>
    </submittedName>
</protein>
<keyword evidence="3" id="KW-1185">Reference proteome</keyword>
<dbReference type="EMBL" id="ACQT01000249">
    <property type="protein sequence ID" value="EER58524.1"/>
    <property type="molecule type" value="Genomic_DNA"/>
</dbReference>
<organism evidence="2 3">
    <name type="scientific">Acidovorax delafieldii 2AN</name>
    <dbReference type="NCBI Taxonomy" id="573060"/>
    <lineage>
        <taxon>Bacteria</taxon>
        <taxon>Pseudomonadati</taxon>
        <taxon>Pseudomonadota</taxon>
        <taxon>Betaproteobacteria</taxon>
        <taxon>Burkholderiales</taxon>
        <taxon>Comamonadaceae</taxon>
        <taxon>Acidovorax</taxon>
    </lineage>
</organism>
<name>C5TAH0_ACIDE</name>
<evidence type="ECO:0000313" key="3">
    <source>
        <dbReference type="Proteomes" id="UP000003856"/>
    </source>
</evidence>
<gene>
    <name evidence="2" type="ORF">AcdelDRAFT_3900</name>
</gene>
<comment type="caution">
    <text evidence="2">The sequence shown here is derived from an EMBL/GenBank/DDBJ whole genome shotgun (WGS) entry which is preliminary data.</text>
</comment>
<evidence type="ECO:0000256" key="1">
    <source>
        <dbReference type="SAM" id="MobiDB-lite"/>
    </source>
</evidence>
<reference evidence="2 3" key="1">
    <citation type="submission" date="2009-05" db="EMBL/GenBank/DDBJ databases">
        <title>The draft genome of Acidovorax delafieldii 2AN.</title>
        <authorList>
            <consortium name="US DOE Joint Genome Institute (JGI-PGF)"/>
            <person name="Lucas S."/>
            <person name="Copeland A."/>
            <person name="Lapidus A."/>
            <person name="Glavina del Rio T."/>
            <person name="Tice H."/>
            <person name="Bruce D."/>
            <person name="Goodwin L."/>
            <person name="Pitluck S."/>
            <person name="Larimer F."/>
            <person name="Land M.L."/>
            <person name="Hauser L."/>
            <person name="Shelobolina E.S."/>
            <person name="Picardal F."/>
            <person name="Roden E."/>
            <person name="Emerson D."/>
        </authorList>
    </citation>
    <scope>NUCLEOTIDE SEQUENCE [LARGE SCALE GENOMIC DNA]</scope>
    <source>
        <strain evidence="2 3">2AN</strain>
    </source>
</reference>
<dbReference type="AlphaFoldDB" id="C5TAH0"/>
<dbReference type="Proteomes" id="UP000003856">
    <property type="component" value="Unassembled WGS sequence"/>
</dbReference>
<feature type="region of interest" description="Disordered" evidence="1">
    <location>
        <begin position="1"/>
        <end position="24"/>
    </location>
</feature>
<accession>C5TAH0</accession>
<dbReference type="PATRIC" id="fig|573060.9.peg.1064"/>
<proteinExistence type="predicted"/>
<dbReference type="RefSeq" id="WP_005799628.1">
    <property type="nucleotide sequence ID" value="NZ_ACQT01000249.1"/>
</dbReference>
<evidence type="ECO:0000313" key="2">
    <source>
        <dbReference type="EMBL" id="EER58524.1"/>
    </source>
</evidence>